<dbReference type="OrthoDB" id="2967948at2"/>
<reference evidence="1 2" key="1">
    <citation type="submission" date="2016-11" db="EMBL/GenBank/DDBJ databases">
        <authorList>
            <person name="Jaros S."/>
            <person name="Januszkiewicz K."/>
            <person name="Wedrychowicz H."/>
        </authorList>
    </citation>
    <scope>NUCLEOTIDE SEQUENCE [LARGE SCALE GENOMIC DNA]</scope>
    <source>
        <strain evidence="1 2">CGMCC 1.10681</strain>
    </source>
</reference>
<dbReference type="RefSeq" id="WP_073201389.1">
    <property type="nucleotide sequence ID" value="NZ_FRCZ01000003.1"/>
</dbReference>
<dbReference type="STRING" id="1027249.SAMN05216179_1657"/>
<evidence type="ECO:0000313" key="1">
    <source>
        <dbReference type="EMBL" id="SHN05574.1"/>
    </source>
</evidence>
<proteinExistence type="predicted"/>
<sequence>MIFLLLAFLIVFITLVFVIFQLRIYIQLIWQIDEEEKYLQVSANVLKFSFYQKEIDFTEWDLPSIDKQKGNWREKFESFKKIMRVSKVEKMKSVTMVATDDPAITAYIYTFLKVINEWITSVYSKKNASEMVIGANFEENVFQSSGECMISMKLSKTIKEIRKLK</sequence>
<name>A0A1M7NQC6_9BACI</name>
<evidence type="ECO:0000313" key="2">
    <source>
        <dbReference type="Proteomes" id="UP000184184"/>
    </source>
</evidence>
<organism evidence="1 2">
    <name type="scientific">Gracilibacillus kekensis</name>
    <dbReference type="NCBI Taxonomy" id="1027249"/>
    <lineage>
        <taxon>Bacteria</taxon>
        <taxon>Bacillati</taxon>
        <taxon>Bacillota</taxon>
        <taxon>Bacilli</taxon>
        <taxon>Bacillales</taxon>
        <taxon>Bacillaceae</taxon>
        <taxon>Gracilibacillus</taxon>
    </lineage>
</organism>
<protein>
    <recommendedName>
        <fullName evidence="3">DUF2953 domain-containing protein</fullName>
    </recommendedName>
</protein>
<keyword evidence="2" id="KW-1185">Reference proteome</keyword>
<accession>A0A1M7NQC6</accession>
<dbReference type="AlphaFoldDB" id="A0A1M7NQC6"/>
<gene>
    <name evidence="1" type="ORF">SAMN05216179_1657</name>
</gene>
<dbReference type="Proteomes" id="UP000184184">
    <property type="component" value="Unassembled WGS sequence"/>
</dbReference>
<dbReference type="EMBL" id="FRCZ01000003">
    <property type="protein sequence ID" value="SHN05574.1"/>
    <property type="molecule type" value="Genomic_DNA"/>
</dbReference>
<evidence type="ECO:0008006" key="3">
    <source>
        <dbReference type="Google" id="ProtNLM"/>
    </source>
</evidence>